<dbReference type="Gene3D" id="3.30.300.30">
    <property type="match status" value="1"/>
</dbReference>
<dbReference type="Pfam" id="PF13193">
    <property type="entry name" value="AMP-binding_C"/>
    <property type="match status" value="1"/>
</dbReference>
<sequence>MHYCACLTSVVNAILRGMRLEILEPNAGAAQIWERLRQGGVTDLAGSVSFWVNLMEYFQQNLDNLPEIQKKVYIDNVRLLRVANCSGAMAMPTTKRFWKSMRGRPLQMVWGSTECSRGLKTGCDSDFIDTNAIGRPVSNVEVKLSEGDHGEMRVKTPTMFLRYWNNEAATRAAFDEDGFYRTGDLVYRSGDDYVIQGRAATDFINCDGAKTPILDVETALSRLHYITEAAVLPVIDPKRGNRVAALVRVRSDQTQLTLQALREDLASYLPAFQLPTVLRVLSDQEEFPRTVSGKLARQEAKDRYFPQKGTDPSLQDLPQDVQVDNFDPAIRARSRRMWDTGGVQ</sequence>
<evidence type="ECO:0000259" key="2">
    <source>
        <dbReference type="Pfam" id="PF00501"/>
    </source>
</evidence>
<dbReference type="SUPFAM" id="SSF56801">
    <property type="entry name" value="Acetyl-CoA synthetase-like"/>
    <property type="match status" value="1"/>
</dbReference>
<dbReference type="InterPro" id="IPR045851">
    <property type="entry name" value="AMP-bd_C_sf"/>
</dbReference>
<evidence type="ECO:0000256" key="1">
    <source>
        <dbReference type="ARBA" id="ARBA00006432"/>
    </source>
</evidence>
<accession>A0ABR3YBF0</accession>
<dbReference type="CDD" id="cd04433">
    <property type="entry name" value="AFD_class_I"/>
    <property type="match status" value="1"/>
</dbReference>
<reference evidence="4 5" key="1">
    <citation type="journal article" date="2024" name="IMA Fungus">
        <title>IMA Genome - F19 : A genome assembly and annotation guide to empower mycologists, including annotated draft genome sequences of Ceratocystis pirilliformis, Diaporthe australafricana, Fusarium ophioides, Paecilomyces lecythidis, and Sporothrix stenoceras.</title>
        <authorList>
            <person name="Aylward J."/>
            <person name="Wilson A.M."/>
            <person name="Visagie C.M."/>
            <person name="Spraker J."/>
            <person name="Barnes I."/>
            <person name="Buitendag C."/>
            <person name="Ceriani C."/>
            <person name="Del Mar Angel L."/>
            <person name="du Plessis D."/>
            <person name="Fuchs T."/>
            <person name="Gasser K."/>
            <person name="Kramer D."/>
            <person name="Li W."/>
            <person name="Munsamy K."/>
            <person name="Piso A."/>
            <person name="Price J.L."/>
            <person name="Sonnekus B."/>
            <person name="Thomas C."/>
            <person name="van der Nest A."/>
            <person name="van Dijk A."/>
            <person name="van Heerden A."/>
            <person name="van Vuuren N."/>
            <person name="Yilmaz N."/>
            <person name="Duong T.A."/>
            <person name="van der Merwe N.A."/>
            <person name="Wingfield M.J."/>
            <person name="Wingfield B.D."/>
        </authorList>
    </citation>
    <scope>NUCLEOTIDE SEQUENCE [LARGE SCALE GENOMIC DNA]</scope>
    <source>
        <strain evidence="4 5">CMW 18167</strain>
    </source>
</reference>
<feature type="domain" description="AMP-binding enzyme C-terminal" evidence="3">
    <location>
        <begin position="216"/>
        <end position="294"/>
    </location>
</feature>
<dbReference type="Gene3D" id="3.40.50.12780">
    <property type="entry name" value="N-terminal domain of ligase-like"/>
    <property type="match status" value="1"/>
</dbReference>
<dbReference type="Proteomes" id="UP001583193">
    <property type="component" value="Unassembled WGS sequence"/>
</dbReference>
<feature type="domain" description="AMP-dependent synthetase/ligase" evidence="2">
    <location>
        <begin position="2"/>
        <end position="164"/>
    </location>
</feature>
<dbReference type="EMBL" id="JAVDPF010000002">
    <property type="protein sequence ID" value="KAL1885404.1"/>
    <property type="molecule type" value="Genomic_DNA"/>
</dbReference>
<evidence type="ECO:0000313" key="4">
    <source>
        <dbReference type="EMBL" id="KAL1885404.1"/>
    </source>
</evidence>
<dbReference type="Pfam" id="PF00501">
    <property type="entry name" value="AMP-binding"/>
    <property type="match status" value="1"/>
</dbReference>
<dbReference type="InterPro" id="IPR042099">
    <property type="entry name" value="ANL_N_sf"/>
</dbReference>
<comment type="similarity">
    <text evidence="1">Belongs to the ATP-dependent AMP-binding enzyme family.</text>
</comment>
<organism evidence="4 5">
    <name type="scientific">Paecilomyces lecythidis</name>
    <dbReference type="NCBI Taxonomy" id="3004212"/>
    <lineage>
        <taxon>Eukaryota</taxon>
        <taxon>Fungi</taxon>
        <taxon>Dikarya</taxon>
        <taxon>Ascomycota</taxon>
        <taxon>Pezizomycotina</taxon>
        <taxon>Eurotiomycetes</taxon>
        <taxon>Eurotiomycetidae</taxon>
        <taxon>Eurotiales</taxon>
        <taxon>Thermoascaceae</taxon>
        <taxon>Paecilomyces</taxon>
    </lineage>
</organism>
<dbReference type="InterPro" id="IPR025110">
    <property type="entry name" value="AMP-bd_C"/>
</dbReference>
<dbReference type="InterPro" id="IPR000873">
    <property type="entry name" value="AMP-dep_synth/lig_dom"/>
</dbReference>
<proteinExistence type="inferred from homology"/>
<evidence type="ECO:0000259" key="3">
    <source>
        <dbReference type="Pfam" id="PF13193"/>
    </source>
</evidence>
<name>A0ABR3YBF0_9EURO</name>
<dbReference type="PANTHER" id="PTHR43201">
    <property type="entry name" value="ACYL-COA SYNTHETASE"/>
    <property type="match status" value="1"/>
</dbReference>
<gene>
    <name evidence="4" type="ORF">Plec18167_000898</name>
</gene>
<protein>
    <submittedName>
        <fullName evidence="4">Uncharacterized protein</fullName>
    </submittedName>
</protein>
<dbReference type="PANTHER" id="PTHR43201:SF8">
    <property type="entry name" value="ACYL-COA SYNTHETASE FAMILY MEMBER 3"/>
    <property type="match status" value="1"/>
</dbReference>
<evidence type="ECO:0000313" key="5">
    <source>
        <dbReference type="Proteomes" id="UP001583193"/>
    </source>
</evidence>
<comment type="caution">
    <text evidence="4">The sequence shown here is derived from an EMBL/GenBank/DDBJ whole genome shotgun (WGS) entry which is preliminary data.</text>
</comment>
<keyword evidence="5" id="KW-1185">Reference proteome</keyword>